<dbReference type="PANTHER" id="PTHR12220:SF13">
    <property type="entry name" value="LARGE RIBOSOMAL SUBUNIT PROTEIN UL16M"/>
    <property type="match status" value="1"/>
</dbReference>
<dbReference type="GO" id="GO:0019843">
    <property type="term" value="F:rRNA binding"/>
    <property type="evidence" value="ECO:0007669"/>
    <property type="project" value="InterPro"/>
</dbReference>
<evidence type="ECO:0000256" key="2">
    <source>
        <dbReference type="ARBA" id="ARBA00022980"/>
    </source>
</evidence>
<evidence type="ECO:0000256" key="4">
    <source>
        <dbReference type="RuleBase" id="RU004413"/>
    </source>
</evidence>
<accession>A0A9P8UR69</accession>
<dbReference type="GO" id="GO:0032543">
    <property type="term" value="P:mitochondrial translation"/>
    <property type="evidence" value="ECO:0007669"/>
    <property type="project" value="TreeGrafter"/>
</dbReference>
<dbReference type="EMBL" id="JAGPXC010000002">
    <property type="protein sequence ID" value="KAH6656864.1"/>
    <property type="molecule type" value="Genomic_DNA"/>
</dbReference>
<dbReference type="Proteomes" id="UP000758603">
    <property type="component" value="Unassembled WGS sequence"/>
</dbReference>
<dbReference type="NCBIfam" id="TIGR01164">
    <property type="entry name" value="rplP_bact"/>
    <property type="match status" value="1"/>
</dbReference>
<dbReference type="PANTHER" id="PTHR12220">
    <property type="entry name" value="50S/60S RIBOSOMAL PROTEIN L16"/>
    <property type="match status" value="1"/>
</dbReference>
<dbReference type="Gene3D" id="3.90.1170.10">
    <property type="entry name" value="Ribosomal protein L10e/L16"/>
    <property type="match status" value="1"/>
</dbReference>
<dbReference type="OrthoDB" id="268521at2759"/>
<dbReference type="FunFam" id="3.90.1170.10:FF:000003">
    <property type="entry name" value="54S ribosomal protein L16, mitochondrial"/>
    <property type="match status" value="1"/>
</dbReference>
<gene>
    <name evidence="6" type="ORF">BKA67DRAFT_553402</name>
</gene>
<dbReference type="CDD" id="cd01433">
    <property type="entry name" value="Ribosomal_L16_L10e"/>
    <property type="match status" value="1"/>
</dbReference>
<dbReference type="PROSITE" id="PS00701">
    <property type="entry name" value="RIBOSOMAL_L16_2"/>
    <property type="match status" value="1"/>
</dbReference>
<proteinExistence type="inferred from homology"/>
<dbReference type="InterPro" id="IPR020798">
    <property type="entry name" value="Ribosomal_uL16_CS"/>
</dbReference>
<dbReference type="InterPro" id="IPR047873">
    <property type="entry name" value="Ribosomal_uL16"/>
</dbReference>
<dbReference type="InterPro" id="IPR000114">
    <property type="entry name" value="Ribosomal_uL16_bact-type"/>
</dbReference>
<evidence type="ECO:0000313" key="7">
    <source>
        <dbReference type="Proteomes" id="UP000758603"/>
    </source>
</evidence>
<feature type="region of interest" description="Disordered" evidence="5">
    <location>
        <begin position="220"/>
        <end position="246"/>
    </location>
</feature>
<dbReference type="InterPro" id="IPR016180">
    <property type="entry name" value="Ribosomal_uL16_dom"/>
</dbReference>
<dbReference type="GeneID" id="70130801"/>
<dbReference type="RefSeq" id="XP_045961098.1">
    <property type="nucleotide sequence ID" value="XM_046101909.1"/>
</dbReference>
<dbReference type="GO" id="GO:0005762">
    <property type="term" value="C:mitochondrial large ribosomal subunit"/>
    <property type="evidence" value="ECO:0007669"/>
    <property type="project" value="TreeGrafter"/>
</dbReference>
<feature type="compositionally biased region" description="Basic and acidic residues" evidence="5">
    <location>
        <begin position="237"/>
        <end position="246"/>
    </location>
</feature>
<reference evidence="6" key="1">
    <citation type="journal article" date="2021" name="Nat. Commun.">
        <title>Genetic determinants of endophytism in the Arabidopsis root mycobiome.</title>
        <authorList>
            <person name="Mesny F."/>
            <person name="Miyauchi S."/>
            <person name="Thiergart T."/>
            <person name="Pickel B."/>
            <person name="Atanasova L."/>
            <person name="Karlsson M."/>
            <person name="Huettel B."/>
            <person name="Barry K.W."/>
            <person name="Haridas S."/>
            <person name="Chen C."/>
            <person name="Bauer D."/>
            <person name="Andreopoulos W."/>
            <person name="Pangilinan J."/>
            <person name="LaButti K."/>
            <person name="Riley R."/>
            <person name="Lipzen A."/>
            <person name="Clum A."/>
            <person name="Drula E."/>
            <person name="Henrissat B."/>
            <person name="Kohler A."/>
            <person name="Grigoriev I.V."/>
            <person name="Martin F.M."/>
            <person name="Hacquard S."/>
        </authorList>
    </citation>
    <scope>NUCLEOTIDE SEQUENCE</scope>
    <source>
        <strain evidence="6">MPI-SDFR-AT-0073</strain>
    </source>
</reference>
<dbReference type="AlphaFoldDB" id="A0A9P8UR69"/>
<keyword evidence="7" id="KW-1185">Reference proteome</keyword>
<comment type="caution">
    <text evidence="6">The sequence shown here is derived from an EMBL/GenBank/DDBJ whole genome shotgun (WGS) entry which is preliminary data.</text>
</comment>
<keyword evidence="3 4" id="KW-0687">Ribonucleoprotein</keyword>
<evidence type="ECO:0000256" key="5">
    <source>
        <dbReference type="SAM" id="MobiDB-lite"/>
    </source>
</evidence>
<organism evidence="6 7">
    <name type="scientific">Truncatella angustata</name>
    <dbReference type="NCBI Taxonomy" id="152316"/>
    <lineage>
        <taxon>Eukaryota</taxon>
        <taxon>Fungi</taxon>
        <taxon>Dikarya</taxon>
        <taxon>Ascomycota</taxon>
        <taxon>Pezizomycotina</taxon>
        <taxon>Sordariomycetes</taxon>
        <taxon>Xylariomycetidae</taxon>
        <taxon>Amphisphaeriales</taxon>
        <taxon>Sporocadaceae</taxon>
        <taxon>Truncatella</taxon>
    </lineage>
</organism>
<evidence type="ECO:0000256" key="1">
    <source>
        <dbReference type="ARBA" id="ARBA00008931"/>
    </source>
</evidence>
<dbReference type="InterPro" id="IPR036920">
    <property type="entry name" value="Ribosomal_uL16_sf"/>
</dbReference>
<evidence type="ECO:0000313" key="6">
    <source>
        <dbReference type="EMBL" id="KAH6656864.1"/>
    </source>
</evidence>
<name>A0A9P8UR69_9PEZI</name>
<comment type="similarity">
    <text evidence="1 4">Belongs to the universal ribosomal protein uL16 family.</text>
</comment>
<dbReference type="PRINTS" id="PR00060">
    <property type="entry name" value="RIBOSOMALL16"/>
</dbReference>
<protein>
    <submittedName>
        <fullName evidence="6">60S ribosomal protein L16</fullName>
    </submittedName>
</protein>
<sequence>MASNTSLGLVGALRGLTISAARPSLGPCLTAASRQTTCPIFTSVRAFSATTAKASWLEPRLERKKKMMKGRPRVPTGGSIKGTTVAWGDYGLRMTDHDRRISSQQLKVAHDTIKQRLRGEKYRIYTRVNCDVGVFVSGNEVRMGKGKGSFDHWATRVAINQIVLELKGMVHEQVVRDAFRLAGNKLPGQWEFVKKGEPPMVGITKLDGITLEELKRPRRKIDAAQLHPVPSPTTTLEAEKPLDATP</sequence>
<dbReference type="SUPFAM" id="SSF54686">
    <property type="entry name" value="Ribosomal protein L16p/L10e"/>
    <property type="match status" value="1"/>
</dbReference>
<keyword evidence="2 4" id="KW-0689">Ribosomal protein</keyword>
<evidence type="ECO:0000256" key="3">
    <source>
        <dbReference type="ARBA" id="ARBA00023274"/>
    </source>
</evidence>
<dbReference type="GO" id="GO:0003735">
    <property type="term" value="F:structural constituent of ribosome"/>
    <property type="evidence" value="ECO:0007669"/>
    <property type="project" value="InterPro"/>
</dbReference>
<dbReference type="Pfam" id="PF00252">
    <property type="entry name" value="Ribosomal_L16"/>
    <property type="match status" value="1"/>
</dbReference>